<sequence length="179" mass="18504">MSSAGQVISETAKQEGGPQKGSASAQMQSEVVRQRNFEQAAAVVGSKVQNAPESVTSEDAAHIHSREAKVTGVANPAKGSLSSQAESLAAANEGRSNNGAVNATGASSNPTEQAQQDRMQNFEHASKQVASKMANNPEQVTKEEGDLLHSREQRAFGTTSKGGVASQAQSLAAENEKAA</sequence>
<feature type="compositionally biased region" description="Polar residues" evidence="1">
    <location>
        <begin position="94"/>
        <end position="119"/>
    </location>
</feature>
<feature type="region of interest" description="Disordered" evidence="1">
    <location>
        <begin position="1"/>
        <end position="179"/>
    </location>
</feature>
<dbReference type="EMBL" id="JAVRQU010000016">
    <property type="protein sequence ID" value="KAK5694207.1"/>
    <property type="molecule type" value="Genomic_DNA"/>
</dbReference>
<feature type="compositionally biased region" description="Low complexity" evidence="1">
    <location>
        <begin position="80"/>
        <end position="91"/>
    </location>
</feature>
<accession>A0AAN7W514</accession>
<feature type="compositionally biased region" description="Polar residues" evidence="1">
    <location>
        <begin position="1"/>
        <end position="11"/>
    </location>
</feature>
<reference evidence="2" key="1">
    <citation type="submission" date="2023-08" db="EMBL/GenBank/DDBJ databases">
        <title>Black Yeasts Isolated from many extreme environments.</title>
        <authorList>
            <person name="Coleine C."/>
            <person name="Stajich J.E."/>
            <person name="Selbmann L."/>
        </authorList>
    </citation>
    <scope>NUCLEOTIDE SEQUENCE</scope>
    <source>
        <strain evidence="2">CCFEE 5810</strain>
    </source>
</reference>
<feature type="compositionally biased region" description="Basic and acidic residues" evidence="1">
    <location>
        <begin position="59"/>
        <end position="69"/>
    </location>
</feature>
<comment type="caution">
    <text evidence="2">The sequence shown here is derived from an EMBL/GenBank/DDBJ whole genome shotgun (WGS) entry which is preliminary data.</text>
</comment>
<feature type="compositionally biased region" description="Polar residues" evidence="1">
    <location>
        <begin position="156"/>
        <end position="172"/>
    </location>
</feature>
<proteinExistence type="predicted"/>
<organism evidence="2 3">
    <name type="scientific">Elasticomyces elasticus</name>
    <dbReference type="NCBI Taxonomy" id="574655"/>
    <lineage>
        <taxon>Eukaryota</taxon>
        <taxon>Fungi</taxon>
        <taxon>Dikarya</taxon>
        <taxon>Ascomycota</taxon>
        <taxon>Pezizomycotina</taxon>
        <taxon>Dothideomycetes</taxon>
        <taxon>Dothideomycetidae</taxon>
        <taxon>Mycosphaerellales</taxon>
        <taxon>Teratosphaeriaceae</taxon>
        <taxon>Elasticomyces</taxon>
    </lineage>
</organism>
<evidence type="ECO:0000313" key="2">
    <source>
        <dbReference type="EMBL" id="KAK5694207.1"/>
    </source>
</evidence>
<dbReference type="AlphaFoldDB" id="A0AAN7W514"/>
<protein>
    <recommendedName>
        <fullName evidence="4">SMP domain-containing protein</fullName>
    </recommendedName>
</protein>
<feature type="compositionally biased region" description="Polar residues" evidence="1">
    <location>
        <begin position="21"/>
        <end position="31"/>
    </location>
</feature>
<name>A0AAN7W514_9PEZI</name>
<dbReference type="Proteomes" id="UP001310594">
    <property type="component" value="Unassembled WGS sequence"/>
</dbReference>
<evidence type="ECO:0008006" key="4">
    <source>
        <dbReference type="Google" id="ProtNLM"/>
    </source>
</evidence>
<feature type="compositionally biased region" description="Basic and acidic residues" evidence="1">
    <location>
        <begin position="140"/>
        <end position="154"/>
    </location>
</feature>
<evidence type="ECO:0000256" key="1">
    <source>
        <dbReference type="SAM" id="MobiDB-lite"/>
    </source>
</evidence>
<feature type="compositionally biased region" description="Polar residues" evidence="1">
    <location>
        <begin position="47"/>
        <end position="57"/>
    </location>
</feature>
<evidence type="ECO:0000313" key="3">
    <source>
        <dbReference type="Proteomes" id="UP001310594"/>
    </source>
</evidence>
<gene>
    <name evidence="2" type="ORF">LTR97_009829</name>
</gene>